<evidence type="ECO:0000313" key="3">
    <source>
        <dbReference type="Proteomes" id="UP000276834"/>
    </source>
</evidence>
<evidence type="ECO:0000313" key="2">
    <source>
        <dbReference type="EMBL" id="RLW03019.1"/>
    </source>
</evidence>
<organism evidence="2 3">
    <name type="scientific">Chloebia gouldiae</name>
    <name type="common">Gouldian finch</name>
    <name type="synonym">Erythrura gouldiae</name>
    <dbReference type="NCBI Taxonomy" id="44316"/>
    <lineage>
        <taxon>Eukaryota</taxon>
        <taxon>Metazoa</taxon>
        <taxon>Chordata</taxon>
        <taxon>Craniata</taxon>
        <taxon>Vertebrata</taxon>
        <taxon>Euteleostomi</taxon>
        <taxon>Archelosauria</taxon>
        <taxon>Archosauria</taxon>
        <taxon>Dinosauria</taxon>
        <taxon>Saurischia</taxon>
        <taxon>Theropoda</taxon>
        <taxon>Coelurosauria</taxon>
        <taxon>Aves</taxon>
        <taxon>Neognathae</taxon>
        <taxon>Neoaves</taxon>
        <taxon>Telluraves</taxon>
        <taxon>Australaves</taxon>
        <taxon>Passeriformes</taxon>
        <taxon>Passeroidea</taxon>
        <taxon>Passeridae</taxon>
        <taxon>Chloebia</taxon>
    </lineage>
</organism>
<evidence type="ECO:0000256" key="1">
    <source>
        <dbReference type="SAM" id="MobiDB-lite"/>
    </source>
</evidence>
<dbReference type="EMBL" id="QUSF01000017">
    <property type="protein sequence ID" value="RLW03019.1"/>
    <property type="molecule type" value="Genomic_DNA"/>
</dbReference>
<feature type="compositionally biased region" description="Basic and acidic residues" evidence="1">
    <location>
        <begin position="8"/>
        <end position="22"/>
    </location>
</feature>
<protein>
    <submittedName>
        <fullName evidence="2">Uncharacterized protein</fullName>
    </submittedName>
</protein>
<sequence>MAAANGSRQERSHLFLKSETDSSREEEHLFTSVKFLRVAILFFMEQNIVRMVIKATINRVYFLKPCTC</sequence>
<feature type="region of interest" description="Disordered" evidence="1">
    <location>
        <begin position="1"/>
        <end position="22"/>
    </location>
</feature>
<name>A0A3L8SKI5_CHLGU</name>
<accession>A0A3L8SKI5</accession>
<dbReference type="Proteomes" id="UP000276834">
    <property type="component" value="Unassembled WGS sequence"/>
</dbReference>
<comment type="caution">
    <text evidence="2">The sequence shown here is derived from an EMBL/GenBank/DDBJ whole genome shotgun (WGS) entry which is preliminary data.</text>
</comment>
<proteinExistence type="predicted"/>
<reference evidence="2 3" key="1">
    <citation type="journal article" date="2018" name="Proc. R. Soc. B">
        <title>A non-coding region near Follistatin controls head colour polymorphism in the Gouldian finch.</title>
        <authorList>
            <person name="Toomey M.B."/>
            <person name="Marques C.I."/>
            <person name="Andrade P."/>
            <person name="Araujo P.M."/>
            <person name="Sabatino S."/>
            <person name="Gazda M.A."/>
            <person name="Afonso S."/>
            <person name="Lopes R.J."/>
            <person name="Corbo J.C."/>
            <person name="Carneiro M."/>
        </authorList>
    </citation>
    <scope>NUCLEOTIDE SEQUENCE [LARGE SCALE GENOMIC DNA]</scope>
    <source>
        <strain evidence="2">Red01</strain>
        <tissue evidence="2">Muscle</tissue>
    </source>
</reference>
<gene>
    <name evidence="2" type="ORF">DV515_00006921</name>
</gene>
<dbReference type="AlphaFoldDB" id="A0A3L8SKI5"/>
<keyword evidence="3" id="KW-1185">Reference proteome</keyword>